<dbReference type="Proteomes" id="UP000181997">
    <property type="component" value="Unassembled WGS sequence"/>
</dbReference>
<feature type="domain" description="N-acetyltransferase" evidence="1">
    <location>
        <begin position="39"/>
        <end position="180"/>
    </location>
</feature>
<keyword evidence="2" id="KW-0808">Transferase</keyword>
<proteinExistence type="predicted"/>
<dbReference type="PROSITE" id="PS51186">
    <property type="entry name" value="GNAT"/>
    <property type="match status" value="1"/>
</dbReference>
<protein>
    <submittedName>
        <fullName evidence="2">Protein N-acetyltransferase, RimJ/RimL family</fullName>
    </submittedName>
</protein>
<accession>A0A1C4BMI2</accession>
<dbReference type="InterPro" id="IPR051908">
    <property type="entry name" value="Ribosomal_N-acetyltransferase"/>
</dbReference>
<reference evidence="3" key="1">
    <citation type="submission" date="2016-08" db="EMBL/GenBank/DDBJ databases">
        <authorList>
            <person name="Varghese N."/>
            <person name="Submissions Spin"/>
        </authorList>
    </citation>
    <scope>NUCLEOTIDE SEQUENCE [LARGE SCALE GENOMIC DNA]</scope>
    <source>
        <strain evidence="3">SGD-1123</strain>
    </source>
</reference>
<organism evidence="2 3">
    <name type="scientific">[Bacillus] enclensis</name>
    <dbReference type="NCBI Taxonomy" id="1402860"/>
    <lineage>
        <taxon>Bacteria</taxon>
        <taxon>Bacillati</taxon>
        <taxon>Bacillota</taxon>
        <taxon>Bacilli</taxon>
        <taxon>Bacillales</taxon>
        <taxon>Bacillaceae</taxon>
        <taxon>Rossellomorea</taxon>
    </lineage>
</organism>
<dbReference type="Pfam" id="PF13302">
    <property type="entry name" value="Acetyltransf_3"/>
    <property type="match status" value="1"/>
</dbReference>
<dbReference type="GO" id="GO:0005737">
    <property type="term" value="C:cytoplasm"/>
    <property type="evidence" value="ECO:0007669"/>
    <property type="project" value="TreeGrafter"/>
</dbReference>
<dbReference type="InterPro" id="IPR016181">
    <property type="entry name" value="Acyl_CoA_acyltransferase"/>
</dbReference>
<sequence length="189" mass="21565">MMNVDYILKEVPGSIETERLIIRMPMPGDGKEVNAAIKASYAELKPWLGFAQVLPEVDETEANTREAHAKFITRKALRYLIYCKETHRFIGSTGFHNIDWDVPKFEIGYWIDARMSGKGYMREAVGRLTELALNDLGGRRVEIRCESGNIRSRKIPEHLGYELEGILKNEDLSVDGKRVTDTCIYGLVR</sequence>
<dbReference type="InterPro" id="IPR000182">
    <property type="entry name" value="GNAT_dom"/>
</dbReference>
<name>A0A1C4BMI2_9BACI</name>
<gene>
    <name evidence="2" type="ORF">GA0061094_2341</name>
</gene>
<dbReference type="PANTHER" id="PTHR43441">
    <property type="entry name" value="RIBOSOMAL-PROTEIN-SERINE ACETYLTRANSFERASE"/>
    <property type="match status" value="1"/>
</dbReference>
<dbReference type="PANTHER" id="PTHR43441:SF3">
    <property type="entry name" value="ACETYLTRANSFERASE"/>
    <property type="match status" value="1"/>
</dbReference>
<evidence type="ECO:0000313" key="3">
    <source>
        <dbReference type="Proteomes" id="UP000181997"/>
    </source>
</evidence>
<evidence type="ECO:0000259" key="1">
    <source>
        <dbReference type="PROSITE" id="PS51186"/>
    </source>
</evidence>
<dbReference type="RefSeq" id="WP_419184981.1">
    <property type="nucleotide sequence ID" value="NZ_FMAU01000002.1"/>
</dbReference>
<dbReference type="SUPFAM" id="SSF55729">
    <property type="entry name" value="Acyl-CoA N-acyltransferases (Nat)"/>
    <property type="match status" value="1"/>
</dbReference>
<evidence type="ECO:0000313" key="2">
    <source>
        <dbReference type="EMBL" id="SCC08057.1"/>
    </source>
</evidence>
<dbReference type="AlphaFoldDB" id="A0A1C4BMI2"/>
<dbReference type="EMBL" id="FMAU01000002">
    <property type="protein sequence ID" value="SCC08057.1"/>
    <property type="molecule type" value="Genomic_DNA"/>
</dbReference>
<dbReference type="GO" id="GO:1990189">
    <property type="term" value="F:protein N-terminal-serine acetyltransferase activity"/>
    <property type="evidence" value="ECO:0007669"/>
    <property type="project" value="TreeGrafter"/>
</dbReference>
<dbReference type="GO" id="GO:0008999">
    <property type="term" value="F:protein-N-terminal-alanine acetyltransferase activity"/>
    <property type="evidence" value="ECO:0007669"/>
    <property type="project" value="TreeGrafter"/>
</dbReference>
<dbReference type="Gene3D" id="3.40.630.30">
    <property type="match status" value="1"/>
</dbReference>
<keyword evidence="3" id="KW-1185">Reference proteome</keyword>